<dbReference type="GO" id="GO:0008783">
    <property type="term" value="F:agmatinase activity"/>
    <property type="evidence" value="ECO:0007669"/>
    <property type="project" value="TreeGrafter"/>
</dbReference>
<dbReference type="EMBL" id="MT631236">
    <property type="protein sequence ID" value="QNO46963.1"/>
    <property type="molecule type" value="Genomic_DNA"/>
</dbReference>
<dbReference type="InterPro" id="IPR006035">
    <property type="entry name" value="Ureohydrolase"/>
</dbReference>
<dbReference type="EC" id="3.5.3.24" evidence="5"/>
<dbReference type="PROSITE" id="PS51409">
    <property type="entry name" value="ARGINASE_2"/>
    <property type="match status" value="1"/>
</dbReference>
<dbReference type="GO" id="GO:0033389">
    <property type="term" value="P:putrescine biosynthetic process from arginine, via agmatine"/>
    <property type="evidence" value="ECO:0007669"/>
    <property type="project" value="TreeGrafter"/>
</dbReference>
<dbReference type="CDD" id="cd11593">
    <property type="entry name" value="Agmatinase-like_2"/>
    <property type="match status" value="1"/>
</dbReference>
<feature type="binding site" evidence="4">
    <location>
        <position position="225"/>
    </location>
    <ligand>
        <name>Mn(2+)</name>
        <dbReference type="ChEBI" id="CHEBI:29035"/>
        <label>1</label>
    </ligand>
</feature>
<proteinExistence type="inferred from homology"/>
<dbReference type="GO" id="GO:0043920">
    <property type="term" value="F:aminopropylagmatine ureohydrolase activity"/>
    <property type="evidence" value="ECO:0007669"/>
    <property type="project" value="UniProtKB-EC"/>
</dbReference>
<accession>A0A7G9YG29</accession>
<dbReference type="InterPro" id="IPR023696">
    <property type="entry name" value="Ureohydrolase_dom_sf"/>
</dbReference>
<dbReference type="AlphaFoldDB" id="A0A7G9YG29"/>
<name>A0A7G9YG29_9EURY</name>
<dbReference type="PANTHER" id="PTHR11358:SF26">
    <property type="entry name" value="GUANIDINO ACID HYDROLASE, MITOCHONDRIAL"/>
    <property type="match status" value="1"/>
</dbReference>
<sequence>MFERCVFADAVSTYEDARFVIFGVPFDATSSFRRGSAEAPDAMRKSSYNFETYNDFYGIDLADVPTHDLGNLDLAYLDLDRSVDDMLCMTGDVVRGTIRDSKVPIVLGGEHTLTYGCARAFVEQYDDIGIIILDAHLDLRDRYLGEKQSHACVSRNIIDDLTDRCVLIGVRSGSAEEYRYAEENGIMWHSADEVSDAGMESVMRQAIGALSDQGARRIYLSIDADVIDPGYAPGVGNPEPFGLEPRDLRAAIRMAAPHVCGFDIVEISPGYDHGESAILGARLVREFIAAKSARQVWV</sequence>
<keyword evidence="2 4" id="KW-0479">Metal-binding</keyword>
<feature type="binding site" evidence="4">
    <location>
        <position position="134"/>
    </location>
    <ligand>
        <name>Mn(2+)</name>
        <dbReference type="ChEBI" id="CHEBI:29035"/>
        <label>1</label>
    </ligand>
</feature>
<dbReference type="Gene3D" id="3.40.800.10">
    <property type="entry name" value="Ureohydrolase domain"/>
    <property type="match status" value="1"/>
</dbReference>
<organism evidence="5">
    <name type="scientific">Candidatus Methanogaster sp. ANME-2c ERB4</name>
    <dbReference type="NCBI Taxonomy" id="2759911"/>
    <lineage>
        <taxon>Archaea</taxon>
        <taxon>Methanobacteriati</taxon>
        <taxon>Methanobacteriota</taxon>
        <taxon>Stenosarchaea group</taxon>
        <taxon>Methanomicrobia</taxon>
        <taxon>Methanosarcinales</taxon>
        <taxon>ANME-2 cluster</taxon>
        <taxon>Candidatus Methanogasteraceae</taxon>
        <taxon>Candidatus Methanogaster</taxon>
    </lineage>
</organism>
<comment type="cofactor">
    <cofactor evidence="4">
        <name>Mn(2+)</name>
        <dbReference type="ChEBI" id="CHEBI:29035"/>
    </cofactor>
    <text evidence="4">Binds 2 manganese ions per subunit.</text>
</comment>
<evidence type="ECO:0000256" key="4">
    <source>
        <dbReference type="PIRSR" id="PIRSR036979-1"/>
    </source>
</evidence>
<dbReference type="InterPro" id="IPR005925">
    <property type="entry name" value="Agmatinase-rel"/>
</dbReference>
<reference evidence="5" key="1">
    <citation type="submission" date="2020-06" db="EMBL/GenBank/DDBJ databases">
        <title>Unique genomic features of the anaerobic methanotrophic archaea.</title>
        <authorList>
            <person name="Chadwick G.L."/>
            <person name="Skennerton C.T."/>
            <person name="Laso-Perez R."/>
            <person name="Leu A.O."/>
            <person name="Speth D.R."/>
            <person name="Yu H."/>
            <person name="Morgan-Lang C."/>
            <person name="Hatzenpichler R."/>
            <person name="Goudeau D."/>
            <person name="Malmstrom R."/>
            <person name="Brazelton W.J."/>
            <person name="Woyke T."/>
            <person name="Hallam S.J."/>
            <person name="Tyson G.W."/>
            <person name="Wegener G."/>
            <person name="Boetius A."/>
            <person name="Orphan V."/>
        </authorList>
    </citation>
    <scope>NUCLEOTIDE SEQUENCE</scope>
</reference>
<feature type="binding site" evidence="4">
    <location>
        <position position="223"/>
    </location>
    <ligand>
        <name>Mn(2+)</name>
        <dbReference type="ChEBI" id="CHEBI:29035"/>
        <label>1</label>
    </ligand>
</feature>
<comment type="similarity">
    <text evidence="1">Belongs to the arginase family. Agmatinase subfamily.</text>
</comment>
<dbReference type="PIRSF" id="PIRSF036979">
    <property type="entry name" value="Arginase"/>
    <property type="match status" value="1"/>
</dbReference>
<evidence type="ECO:0000256" key="1">
    <source>
        <dbReference type="ARBA" id="ARBA00009227"/>
    </source>
</evidence>
<keyword evidence="3 5" id="KW-0378">Hydrolase</keyword>
<dbReference type="GO" id="GO:0046872">
    <property type="term" value="F:metal ion binding"/>
    <property type="evidence" value="ECO:0007669"/>
    <property type="project" value="UniProtKB-KW"/>
</dbReference>
<evidence type="ECO:0000256" key="2">
    <source>
        <dbReference type="ARBA" id="ARBA00022723"/>
    </source>
</evidence>
<feature type="binding site" evidence="4">
    <location>
        <position position="136"/>
    </location>
    <ligand>
        <name>Mn(2+)</name>
        <dbReference type="ChEBI" id="CHEBI:29035"/>
        <label>1</label>
    </ligand>
</feature>
<dbReference type="Pfam" id="PF00491">
    <property type="entry name" value="Arginase"/>
    <property type="match status" value="1"/>
</dbReference>
<dbReference type="PANTHER" id="PTHR11358">
    <property type="entry name" value="ARGINASE/AGMATINASE"/>
    <property type="match status" value="1"/>
</dbReference>
<dbReference type="NCBIfam" id="TIGR01230">
    <property type="entry name" value="agmatinase"/>
    <property type="match status" value="1"/>
</dbReference>
<gene>
    <name evidence="5" type="ORF">CLAIAILK_00024</name>
</gene>
<dbReference type="SUPFAM" id="SSF52768">
    <property type="entry name" value="Arginase/deacetylase"/>
    <property type="match status" value="1"/>
</dbReference>
<keyword evidence="4" id="KW-0464">Manganese</keyword>
<evidence type="ECO:0000256" key="3">
    <source>
        <dbReference type="ARBA" id="ARBA00022801"/>
    </source>
</evidence>
<protein>
    <submittedName>
        <fullName evidence="5">N(1)-aminopropylagmatine ureohydrolase</fullName>
        <ecNumber evidence="5">3.5.3.24</ecNumber>
    </submittedName>
</protein>
<feature type="binding site" evidence="4">
    <location>
        <position position="138"/>
    </location>
    <ligand>
        <name>Mn(2+)</name>
        <dbReference type="ChEBI" id="CHEBI:29035"/>
        <label>1</label>
    </ligand>
</feature>
<feature type="binding site" evidence="4">
    <location>
        <position position="111"/>
    </location>
    <ligand>
        <name>Mn(2+)</name>
        <dbReference type="ChEBI" id="CHEBI:29035"/>
        <label>1</label>
    </ligand>
</feature>
<evidence type="ECO:0000313" key="5">
    <source>
        <dbReference type="EMBL" id="QNO46963.1"/>
    </source>
</evidence>